<protein>
    <recommendedName>
        <fullName evidence="6">Gram-positive cocci surface proteins LPxTG domain-containing protein</fullName>
    </recommendedName>
</protein>
<organism evidence="4 5">
    <name type="scientific">Actinoplanes utahensis</name>
    <dbReference type="NCBI Taxonomy" id="1869"/>
    <lineage>
        <taxon>Bacteria</taxon>
        <taxon>Bacillati</taxon>
        <taxon>Actinomycetota</taxon>
        <taxon>Actinomycetes</taxon>
        <taxon>Micromonosporales</taxon>
        <taxon>Micromonosporaceae</taxon>
        <taxon>Actinoplanes</taxon>
    </lineage>
</organism>
<evidence type="ECO:0000256" key="1">
    <source>
        <dbReference type="SAM" id="MobiDB-lite"/>
    </source>
</evidence>
<evidence type="ECO:0000256" key="2">
    <source>
        <dbReference type="SAM" id="Phobius"/>
    </source>
</evidence>
<keyword evidence="2" id="KW-0812">Transmembrane</keyword>
<dbReference type="Proteomes" id="UP000054537">
    <property type="component" value="Unassembled WGS sequence"/>
</dbReference>
<feature type="transmembrane region" description="Helical" evidence="2">
    <location>
        <begin position="432"/>
        <end position="451"/>
    </location>
</feature>
<evidence type="ECO:0000313" key="5">
    <source>
        <dbReference type="Proteomes" id="UP000054537"/>
    </source>
</evidence>
<sequence>MPIASSRHGLILGVVAALAVPATPTSAAPVAGRDCAGDFTARAQADLAKITVLDPGPLARGLPALADVRLGSAKGDVDSAGRPYRSVAAGRHADATVLGLPADGAGARHAAPGPGTPSEVDLTTFQAAGLATASLGKSTAHATWDERYRCGGTGPLTRAATMLGGLSVLDGSGTGPAMLAGDRRTSLLRIGPTGSAQSAADLVRLPDGSVGVRSSAGVAVGDLSLFAGTPQEISVKVITQPTLEAVAGGDRATSAVTYRPAVLRVSAAGKPAHVLKDSGAAVSLGLLGGVERYSPAALEVRVSLGEVRQSYRARQVRAEAATLRLEVKVGRAHLLDVALGHLSVAACAPARVAAGKPGPGQGRPVPSPVGRRDAVPAAAVPAAEQPAAAPPAVTATADSPAPADPPAVALPAGPSGGTGGGDLALTGSDATVVGFAGAGLVMAGLISLVLTRRRPTRK</sequence>
<feature type="compositionally biased region" description="Low complexity" evidence="1">
    <location>
        <begin position="375"/>
        <end position="413"/>
    </location>
</feature>
<keyword evidence="5" id="KW-1185">Reference proteome</keyword>
<name>A0A0A6USU3_ACTUT</name>
<dbReference type="eggNOG" id="ENOG5033K2H">
    <property type="taxonomic scope" value="Bacteria"/>
</dbReference>
<dbReference type="EMBL" id="JRTT01000001">
    <property type="protein sequence ID" value="KHD79195.1"/>
    <property type="molecule type" value="Genomic_DNA"/>
</dbReference>
<evidence type="ECO:0008006" key="6">
    <source>
        <dbReference type="Google" id="ProtNLM"/>
    </source>
</evidence>
<comment type="caution">
    <text evidence="4">The sequence shown here is derived from an EMBL/GenBank/DDBJ whole genome shotgun (WGS) entry which is preliminary data.</text>
</comment>
<feature type="region of interest" description="Disordered" evidence="1">
    <location>
        <begin position="353"/>
        <end position="415"/>
    </location>
</feature>
<keyword evidence="3" id="KW-0732">Signal</keyword>
<proteinExistence type="predicted"/>
<feature type="signal peptide" evidence="3">
    <location>
        <begin position="1"/>
        <end position="27"/>
    </location>
</feature>
<accession>A0A0A6USU3</accession>
<feature type="chain" id="PRO_5002034088" description="Gram-positive cocci surface proteins LPxTG domain-containing protein" evidence="3">
    <location>
        <begin position="28"/>
        <end position="458"/>
    </location>
</feature>
<gene>
    <name evidence="4" type="ORF">MB27_00785</name>
</gene>
<reference evidence="4 5" key="1">
    <citation type="submission" date="2014-10" db="EMBL/GenBank/DDBJ databases">
        <title>Draft genome sequence of Actinoplanes utahensis NRRL 12052.</title>
        <authorList>
            <person name="Velasco-Bucheli B."/>
            <person name="del Cerro C."/>
            <person name="Hormigo D."/>
            <person name="Garcia J.L."/>
            <person name="Acebal C."/>
            <person name="Arroyo M."/>
            <person name="de la Mata I."/>
        </authorList>
    </citation>
    <scope>NUCLEOTIDE SEQUENCE [LARGE SCALE GENOMIC DNA]</scope>
    <source>
        <strain evidence="4 5">NRRL 12052</strain>
    </source>
</reference>
<keyword evidence="2" id="KW-0472">Membrane</keyword>
<dbReference type="AlphaFoldDB" id="A0A0A6USU3"/>
<keyword evidence="2" id="KW-1133">Transmembrane helix</keyword>
<evidence type="ECO:0000256" key="3">
    <source>
        <dbReference type="SAM" id="SignalP"/>
    </source>
</evidence>
<evidence type="ECO:0000313" key="4">
    <source>
        <dbReference type="EMBL" id="KHD79195.1"/>
    </source>
</evidence>